<proteinExistence type="predicted"/>
<dbReference type="AlphaFoldDB" id="A0A1B2EZA0"/>
<organism evidence="1">
    <name type="scientific">Microvirga ossetica</name>
    <dbReference type="NCBI Taxonomy" id="1882682"/>
    <lineage>
        <taxon>Bacteria</taxon>
        <taxon>Pseudomonadati</taxon>
        <taxon>Pseudomonadota</taxon>
        <taxon>Alphaproteobacteria</taxon>
        <taxon>Hyphomicrobiales</taxon>
        <taxon>Methylobacteriaceae</taxon>
        <taxon>Microvirga</taxon>
    </lineage>
</organism>
<dbReference type="KEGG" id="moc:BB934_44955"/>
<gene>
    <name evidence="1" type="ORF">BB934_44955</name>
</gene>
<evidence type="ECO:0000313" key="1">
    <source>
        <dbReference type="EMBL" id="ANY85315.1"/>
    </source>
</evidence>
<dbReference type="RefSeq" id="WP_099516094.1">
    <property type="nucleotide sequence ID" value="NZ_CP016620.1"/>
</dbReference>
<name>A0A1B2EZA0_9HYPH</name>
<dbReference type="EMBL" id="CP016620">
    <property type="protein sequence ID" value="ANY85315.1"/>
    <property type="molecule type" value="Genomic_DNA"/>
</dbReference>
<reference evidence="1" key="1">
    <citation type="submission" date="2016-07" db="EMBL/GenBank/DDBJ databases">
        <title>Microvirga ossetica sp. nov. a new species of rhizobia isolated from root nodules of the legume species Vicia alpestris Steven originated from North Ossetia region in the Caucasus.</title>
        <authorList>
            <person name="Safronova V.I."/>
            <person name="Kuznetsova I.G."/>
            <person name="Sazanova A.L."/>
            <person name="Belimov A."/>
            <person name="Andronov E."/>
            <person name="Osledkin Y.S."/>
            <person name="Onishchuk O.P."/>
            <person name="Kurchak O.N."/>
            <person name="Shaposhnikov A.I."/>
            <person name="Willems A."/>
            <person name="Tikhonovich I.A."/>
        </authorList>
    </citation>
    <scope>NUCLEOTIDE SEQUENCE [LARGE SCALE GENOMIC DNA]</scope>
    <source>
        <strain evidence="1">V5/3M</strain>
        <plasmid evidence="1">unnamed4</plasmid>
    </source>
</reference>
<sequence length="182" mass="19908">MRWPRLAQQPELAALEQDFALHGQDAIATLRTEKPQAWARLLSEVCQERLRHPGAPGAGCAALVLRAVSHLGPQEIADGQEVAQRLGISGRIGLPEGWTASGPFRSKSASTASMTERPILFRTHKIEGTANFFRFPLPASKRDARGESLATHVRSIRADNCLEPNLACIQLPWSARRARGDS</sequence>
<protein>
    <submittedName>
        <fullName evidence="1">Uncharacterized protein</fullName>
    </submittedName>
</protein>
<keyword evidence="1" id="KW-0614">Plasmid</keyword>
<geneLocation type="plasmid" evidence="1">
    <name>unnamed4</name>
</geneLocation>
<accession>A0A1B2EZA0</accession>